<proteinExistence type="predicted"/>
<name>A0A927C9B9_9BACL</name>
<dbReference type="InterPro" id="IPR058532">
    <property type="entry name" value="YjbR/MT2646/Rv2570-like"/>
</dbReference>
<dbReference type="PANTHER" id="PTHR35145:SF1">
    <property type="entry name" value="CYTOPLASMIC PROTEIN"/>
    <property type="match status" value="1"/>
</dbReference>
<dbReference type="Proteomes" id="UP000639396">
    <property type="component" value="Unassembled WGS sequence"/>
</dbReference>
<reference evidence="1" key="1">
    <citation type="submission" date="2020-09" db="EMBL/GenBank/DDBJ databases">
        <title>A novel bacterium of genus Paenibacillus, isolated from South China Sea.</title>
        <authorList>
            <person name="Huang H."/>
            <person name="Mo K."/>
            <person name="Hu Y."/>
        </authorList>
    </citation>
    <scope>NUCLEOTIDE SEQUENCE</scope>
    <source>
        <strain evidence="1">IB182363</strain>
    </source>
</reference>
<comment type="caution">
    <text evidence="1">The sequence shown here is derived from an EMBL/GenBank/DDBJ whole genome shotgun (WGS) entry which is preliminary data.</text>
</comment>
<dbReference type="Gene3D" id="3.90.1150.30">
    <property type="match status" value="1"/>
</dbReference>
<dbReference type="EMBL" id="JACXJA010000010">
    <property type="protein sequence ID" value="MBD2862402.1"/>
    <property type="molecule type" value="Genomic_DNA"/>
</dbReference>
<dbReference type="RefSeq" id="WP_190927231.1">
    <property type="nucleotide sequence ID" value="NZ_JACXJA010000010.1"/>
</dbReference>
<keyword evidence="2" id="KW-1185">Reference proteome</keyword>
<dbReference type="InterPro" id="IPR007351">
    <property type="entry name" value="YjbR"/>
</dbReference>
<dbReference type="PANTHER" id="PTHR35145">
    <property type="entry name" value="CYTOPLASMIC PROTEIN-RELATED"/>
    <property type="match status" value="1"/>
</dbReference>
<dbReference type="SUPFAM" id="SSF142906">
    <property type="entry name" value="YjbR-like"/>
    <property type="match status" value="1"/>
</dbReference>
<evidence type="ECO:0000313" key="1">
    <source>
        <dbReference type="EMBL" id="MBD2862402.1"/>
    </source>
</evidence>
<keyword evidence="1" id="KW-0238">DNA-binding</keyword>
<protein>
    <submittedName>
        <fullName evidence="1">MmcQ/YjbR family DNA-binding protein</fullName>
    </submittedName>
</protein>
<organism evidence="1 2">
    <name type="scientific">Paenibacillus oceani</name>
    <dbReference type="NCBI Taxonomy" id="2772510"/>
    <lineage>
        <taxon>Bacteria</taxon>
        <taxon>Bacillati</taxon>
        <taxon>Bacillota</taxon>
        <taxon>Bacilli</taxon>
        <taxon>Bacillales</taxon>
        <taxon>Paenibacillaceae</taxon>
        <taxon>Paenibacillus</taxon>
    </lineage>
</organism>
<gene>
    <name evidence="1" type="ORF">IDH45_10450</name>
</gene>
<evidence type="ECO:0000313" key="2">
    <source>
        <dbReference type="Proteomes" id="UP000639396"/>
    </source>
</evidence>
<dbReference type="GO" id="GO:0003677">
    <property type="term" value="F:DNA binding"/>
    <property type="evidence" value="ECO:0007669"/>
    <property type="project" value="UniProtKB-KW"/>
</dbReference>
<dbReference type="InterPro" id="IPR038056">
    <property type="entry name" value="YjbR-like_sf"/>
</dbReference>
<accession>A0A927C9B9</accession>
<dbReference type="AlphaFoldDB" id="A0A927C9B9"/>
<sequence length="120" mass="13285">MNMSGLTAYCLTQPGAREDYPFGPEPLVMKVGPKMFALLSVGESGQPSISLKCDPELAYLLRQQYAAVKPGYHLNKQHWNTVVIDGTVPDEELRGMIDDSYALVTRSLTKADKEKLGLIR</sequence>
<dbReference type="Pfam" id="PF04237">
    <property type="entry name" value="YjbR"/>
    <property type="match status" value="1"/>
</dbReference>